<dbReference type="EMBL" id="KV750791">
    <property type="protein sequence ID" value="OCL03196.1"/>
    <property type="molecule type" value="Genomic_DNA"/>
</dbReference>
<keyword evidence="2" id="KW-1185">Reference proteome</keyword>
<gene>
    <name evidence="1" type="ORF">AOQ84DRAFT_157196</name>
</gene>
<proteinExistence type="predicted"/>
<dbReference type="AlphaFoldDB" id="A0A8E2EQU3"/>
<name>A0A8E2EQU3_9PEZI</name>
<protein>
    <submittedName>
        <fullName evidence="1">Uncharacterized protein</fullName>
    </submittedName>
</protein>
<evidence type="ECO:0000313" key="2">
    <source>
        <dbReference type="Proteomes" id="UP000250140"/>
    </source>
</evidence>
<organism evidence="1 2">
    <name type="scientific">Glonium stellatum</name>
    <dbReference type="NCBI Taxonomy" id="574774"/>
    <lineage>
        <taxon>Eukaryota</taxon>
        <taxon>Fungi</taxon>
        <taxon>Dikarya</taxon>
        <taxon>Ascomycota</taxon>
        <taxon>Pezizomycotina</taxon>
        <taxon>Dothideomycetes</taxon>
        <taxon>Pleosporomycetidae</taxon>
        <taxon>Gloniales</taxon>
        <taxon>Gloniaceae</taxon>
        <taxon>Glonium</taxon>
    </lineage>
</organism>
<sequence length="169" mass="19473">MEATKSPSFIENYVLSQFNLAILSFRVNPDMSEEICHSLLDNPYIRPNLLLQFEIHFLLVQLSPLNLSCALYHWLEAERLYAIVTTRPPIGSDAPLWTLEMEKCGKLLDRVEWSIEGQEQLENEGMDPNQVISSDELGAWYVLFGRTGRAYCSVFETIKRILTNALRMM</sequence>
<dbReference type="Proteomes" id="UP000250140">
    <property type="component" value="Unassembled WGS sequence"/>
</dbReference>
<evidence type="ECO:0000313" key="1">
    <source>
        <dbReference type="EMBL" id="OCL03196.1"/>
    </source>
</evidence>
<reference evidence="1 2" key="1">
    <citation type="journal article" date="2016" name="Nat. Commun.">
        <title>Ectomycorrhizal ecology is imprinted in the genome of the dominant symbiotic fungus Cenococcum geophilum.</title>
        <authorList>
            <consortium name="DOE Joint Genome Institute"/>
            <person name="Peter M."/>
            <person name="Kohler A."/>
            <person name="Ohm R.A."/>
            <person name="Kuo A."/>
            <person name="Krutzmann J."/>
            <person name="Morin E."/>
            <person name="Arend M."/>
            <person name="Barry K.W."/>
            <person name="Binder M."/>
            <person name="Choi C."/>
            <person name="Clum A."/>
            <person name="Copeland A."/>
            <person name="Grisel N."/>
            <person name="Haridas S."/>
            <person name="Kipfer T."/>
            <person name="LaButti K."/>
            <person name="Lindquist E."/>
            <person name="Lipzen A."/>
            <person name="Maire R."/>
            <person name="Meier B."/>
            <person name="Mihaltcheva S."/>
            <person name="Molinier V."/>
            <person name="Murat C."/>
            <person name="Poggeler S."/>
            <person name="Quandt C.A."/>
            <person name="Sperisen C."/>
            <person name="Tritt A."/>
            <person name="Tisserant E."/>
            <person name="Crous P.W."/>
            <person name="Henrissat B."/>
            <person name="Nehls U."/>
            <person name="Egli S."/>
            <person name="Spatafora J.W."/>
            <person name="Grigoriev I.V."/>
            <person name="Martin F.M."/>
        </authorList>
    </citation>
    <scope>NUCLEOTIDE SEQUENCE [LARGE SCALE GENOMIC DNA]</scope>
    <source>
        <strain evidence="1 2">CBS 207.34</strain>
    </source>
</reference>
<accession>A0A8E2EQU3</accession>